<keyword evidence="4" id="KW-1185">Reference proteome</keyword>
<gene>
    <name evidence="3" type="ORF">JHD44_17435</name>
</gene>
<feature type="chain" id="PRO_5045755479" evidence="1">
    <location>
        <begin position="19"/>
        <end position="244"/>
    </location>
</feature>
<evidence type="ECO:0000256" key="1">
    <source>
        <dbReference type="SAM" id="SignalP"/>
    </source>
</evidence>
<sequence>MKWLFFMLVLSNAGFVAWQGFVGTDNTLKQAPVYGPPVSERIYLVGEGRPQEPSVDAIETQAPLLRSSLPETEADKVLASLEQEIDKVSTNENLLCPVIVLERNADKVEVVSVLRQNDLEFTERKTTGKREKYWLYIAAPATTEKAQEIVSSLKLKRIDSYIISRGDMKNRISLGLFSSKDRAEQAQASIAKQSGMAVNIYAHQREVGLSELLLSAPITTKHWEDVMNELDFSKLLIKIEKNPC</sequence>
<reference evidence="3 4" key="1">
    <citation type="submission" date="2020-12" db="EMBL/GenBank/DDBJ databases">
        <title>Comparative genome analysis of fungal antagonists Marinomonas ostreistagni 398 and M. spartinae 468.</title>
        <authorList>
            <person name="Fields J.L."/>
            <person name="Mavrodi O.V."/>
            <person name="Biber P.D."/>
            <person name="Indest K.J."/>
            <person name="Mavrodi D.V."/>
        </authorList>
    </citation>
    <scope>NUCLEOTIDE SEQUENCE [LARGE SCALE GENOMIC DNA]</scope>
    <source>
        <strain evidence="3 4">USM7</strain>
    </source>
</reference>
<dbReference type="RefSeq" id="WP_199464012.1">
    <property type="nucleotide sequence ID" value="NZ_JAEMUH010000020.1"/>
</dbReference>
<evidence type="ECO:0000313" key="3">
    <source>
        <dbReference type="EMBL" id="MBJ7552467.1"/>
    </source>
</evidence>
<evidence type="ECO:0000259" key="2">
    <source>
        <dbReference type="PROSITE" id="PS51724"/>
    </source>
</evidence>
<feature type="signal peptide" evidence="1">
    <location>
        <begin position="1"/>
        <end position="18"/>
    </location>
</feature>
<dbReference type="SUPFAM" id="SSF110997">
    <property type="entry name" value="Sporulation related repeat"/>
    <property type="match status" value="1"/>
</dbReference>
<accession>A0ABS0ZFL1</accession>
<dbReference type="InterPro" id="IPR007730">
    <property type="entry name" value="SPOR-like_dom"/>
</dbReference>
<proteinExistence type="predicted"/>
<name>A0ABS0ZFL1_9GAMM</name>
<dbReference type="Gene3D" id="3.30.70.1070">
    <property type="entry name" value="Sporulation related repeat"/>
    <property type="match status" value="1"/>
</dbReference>
<organism evidence="3 4">
    <name type="scientific">Marinomonas ostreistagni</name>
    <dbReference type="NCBI Taxonomy" id="359209"/>
    <lineage>
        <taxon>Bacteria</taxon>
        <taxon>Pseudomonadati</taxon>
        <taxon>Pseudomonadota</taxon>
        <taxon>Gammaproteobacteria</taxon>
        <taxon>Oceanospirillales</taxon>
        <taxon>Oceanospirillaceae</taxon>
        <taxon>Marinomonas</taxon>
    </lineage>
</organism>
<keyword evidence="1" id="KW-0732">Signal</keyword>
<dbReference type="Proteomes" id="UP000598488">
    <property type="component" value="Unassembled WGS sequence"/>
</dbReference>
<protein>
    <submittedName>
        <fullName evidence="3">SPOR domain-containing protein</fullName>
    </submittedName>
</protein>
<dbReference type="EMBL" id="JAEMUH010000020">
    <property type="protein sequence ID" value="MBJ7552467.1"/>
    <property type="molecule type" value="Genomic_DNA"/>
</dbReference>
<dbReference type="PROSITE" id="PS51724">
    <property type="entry name" value="SPOR"/>
    <property type="match status" value="1"/>
</dbReference>
<evidence type="ECO:0000313" key="4">
    <source>
        <dbReference type="Proteomes" id="UP000598488"/>
    </source>
</evidence>
<dbReference type="InterPro" id="IPR036680">
    <property type="entry name" value="SPOR-like_sf"/>
</dbReference>
<feature type="domain" description="SPOR" evidence="2">
    <location>
        <begin position="127"/>
        <end position="203"/>
    </location>
</feature>
<comment type="caution">
    <text evidence="3">The sequence shown here is derived from an EMBL/GenBank/DDBJ whole genome shotgun (WGS) entry which is preliminary data.</text>
</comment>
<dbReference type="Pfam" id="PF05036">
    <property type="entry name" value="SPOR"/>
    <property type="match status" value="1"/>
</dbReference>